<dbReference type="Gene3D" id="2.30.42.10">
    <property type="match status" value="1"/>
</dbReference>
<dbReference type="EC" id="3.4.21.53" evidence="1"/>
<gene>
    <name evidence="4" type="ORF">ACFQGU_06630</name>
</gene>
<dbReference type="SMART" id="SM00228">
    <property type="entry name" value="PDZ"/>
    <property type="match status" value="1"/>
</dbReference>
<dbReference type="Gene3D" id="3.30.230.10">
    <property type="match status" value="1"/>
</dbReference>
<dbReference type="InterPro" id="IPR020568">
    <property type="entry name" value="Ribosomal_Su5_D2-typ_SF"/>
</dbReference>
<evidence type="ECO:0000313" key="4">
    <source>
        <dbReference type="EMBL" id="MFC6237547.1"/>
    </source>
</evidence>
<dbReference type="SUPFAM" id="SSF54211">
    <property type="entry name" value="Ribosomal protein S5 domain 2-like"/>
    <property type="match status" value="1"/>
</dbReference>
<sequence>MVLAVALSLVVAFVPMPYLELSPGPTYNTIGEVDGTPLIEISGTRTYPTSGHLDLTTVSERGGPESGVLTMRLLTGWADPDTKVLPREVFYPDDLGDIDVGAENERAFSDSTALAIAAALNHLDLPVREVTIVASVITGSPSDGKLEPGDEIVSVDGARVSEPVDVTAAMTGVTPGDTVTVIVRRGADEKTEDVDVVTGTNPQDSSRAFLGISIGITYQATFDIDITLDSVGGPSAGLMLSLGIVDLLTPGSLVDGRFVAGTGTIEPDGTVGPIGGIAQKLAGARDSGATFFLVPADNCAEALAAGVPSGLTIARVATLDEAVAQVDAYREGTPLTPCTP</sequence>
<dbReference type="InterPro" id="IPR036034">
    <property type="entry name" value="PDZ_sf"/>
</dbReference>
<keyword evidence="1" id="KW-0378">Hydrolase</keyword>
<evidence type="ECO:0000256" key="1">
    <source>
        <dbReference type="PROSITE-ProRule" id="PRU01122"/>
    </source>
</evidence>
<comment type="similarity">
    <text evidence="1">Belongs to the peptidase S16 family.</text>
</comment>
<comment type="catalytic activity">
    <reaction evidence="1">
        <text>Hydrolysis of proteins in presence of ATP.</text>
        <dbReference type="EC" id="3.4.21.53"/>
    </reaction>
</comment>
<dbReference type="SUPFAM" id="SSF50156">
    <property type="entry name" value="PDZ domain-like"/>
    <property type="match status" value="1"/>
</dbReference>
<organism evidence="4 5">
    <name type="scientific">Longivirga aurantiaca</name>
    <dbReference type="NCBI Taxonomy" id="1837743"/>
    <lineage>
        <taxon>Bacteria</taxon>
        <taxon>Bacillati</taxon>
        <taxon>Actinomycetota</taxon>
        <taxon>Actinomycetes</taxon>
        <taxon>Sporichthyales</taxon>
        <taxon>Sporichthyaceae</taxon>
        <taxon>Longivirga</taxon>
    </lineage>
</organism>
<feature type="active site" evidence="1">
    <location>
        <position position="280"/>
    </location>
</feature>
<dbReference type="PROSITE" id="PS50106">
    <property type="entry name" value="PDZ"/>
    <property type="match status" value="1"/>
</dbReference>
<accession>A0ABW1T127</accession>
<dbReference type="InterPro" id="IPR001478">
    <property type="entry name" value="PDZ"/>
</dbReference>
<keyword evidence="5" id="KW-1185">Reference proteome</keyword>
<evidence type="ECO:0000259" key="3">
    <source>
        <dbReference type="PROSITE" id="PS51786"/>
    </source>
</evidence>
<feature type="active site" evidence="1">
    <location>
        <position position="235"/>
    </location>
</feature>
<evidence type="ECO:0000313" key="5">
    <source>
        <dbReference type="Proteomes" id="UP001596138"/>
    </source>
</evidence>
<dbReference type="InterPro" id="IPR014721">
    <property type="entry name" value="Ribsml_uS5_D2-typ_fold_subgr"/>
</dbReference>
<dbReference type="Proteomes" id="UP001596138">
    <property type="component" value="Unassembled WGS sequence"/>
</dbReference>
<keyword evidence="1" id="KW-0720">Serine protease</keyword>
<proteinExistence type="inferred from homology"/>
<evidence type="ECO:0000259" key="2">
    <source>
        <dbReference type="PROSITE" id="PS50106"/>
    </source>
</evidence>
<name>A0ABW1T127_9ACTN</name>
<dbReference type="Pfam" id="PF05362">
    <property type="entry name" value="Lon_C"/>
    <property type="match status" value="1"/>
</dbReference>
<dbReference type="InterPro" id="IPR008269">
    <property type="entry name" value="Lon_proteolytic"/>
</dbReference>
<dbReference type="EMBL" id="JBHSTI010000008">
    <property type="protein sequence ID" value="MFC6237547.1"/>
    <property type="molecule type" value="Genomic_DNA"/>
</dbReference>
<feature type="domain" description="Lon proteolytic" evidence="3">
    <location>
        <begin position="230"/>
        <end position="329"/>
    </location>
</feature>
<reference evidence="5" key="1">
    <citation type="journal article" date="2019" name="Int. J. Syst. Evol. Microbiol.">
        <title>The Global Catalogue of Microorganisms (GCM) 10K type strain sequencing project: providing services to taxonomists for standard genome sequencing and annotation.</title>
        <authorList>
            <consortium name="The Broad Institute Genomics Platform"/>
            <consortium name="The Broad Institute Genome Sequencing Center for Infectious Disease"/>
            <person name="Wu L."/>
            <person name="Ma J."/>
        </authorList>
    </citation>
    <scope>NUCLEOTIDE SEQUENCE [LARGE SCALE GENOMIC DNA]</scope>
    <source>
        <strain evidence="5">CGMCC 4.7317</strain>
    </source>
</reference>
<dbReference type="InterPro" id="IPR027065">
    <property type="entry name" value="Lon_Prtase"/>
</dbReference>
<dbReference type="Pfam" id="PF13180">
    <property type="entry name" value="PDZ_2"/>
    <property type="match status" value="1"/>
</dbReference>
<protein>
    <recommendedName>
        <fullName evidence="1">endopeptidase La</fullName>
        <ecNumber evidence="1">3.4.21.53</ecNumber>
    </recommendedName>
</protein>
<dbReference type="PANTHER" id="PTHR10046">
    <property type="entry name" value="ATP DEPENDENT LON PROTEASE FAMILY MEMBER"/>
    <property type="match status" value="1"/>
</dbReference>
<feature type="domain" description="PDZ" evidence="2">
    <location>
        <begin position="132"/>
        <end position="187"/>
    </location>
</feature>
<comment type="caution">
    <text evidence="4">The sequence shown here is derived from an EMBL/GenBank/DDBJ whole genome shotgun (WGS) entry which is preliminary data.</text>
</comment>
<dbReference type="PROSITE" id="PS51786">
    <property type="entry name" value="LON_PROTEOLYTIC"/>
    <property type="match status" value="1"/>
</dbReference>
<keyword evidence="1" id="KW-0645">Protease</keyword>